<dbReference type="GO" id="GO:0032787">
    <property type="term" value="P:monocarboxylic acid metabolic process"/>
    <property type="evidence" value="ECO:0007669"/>
    <property type="project" value="UniProtKB-ARBA"/>
</dbReference>
<evidence type="ECO:0000313" key="5">
    <source>
        <dbReference type="EMBL" id="QBI19837.1"/>
    </source>
</evidence>
<dbReference type="EMBL" id="CP036402">
    <property type="protein sequence ID" value="QBI19837.1"/>
    <property type="molecule type" value="Genomic_DNA"/>
</dbReference>
<dbReference type="CDD" id="cd05233">
    <property type="entry name" value="SDR_c"/>
    <property type="match status" value="1"/>
</dbReference>
<organism evidence="5 6">
    <name type="scientific">Egibacter rhizosphaerae</name>
    <dbReference type="NCBI Taxonomy" id="1670831"/>
    <lineage>
        <taxon>Bacteria</taxon>
        <taxon>Bacillati</taxon>
        <taxon>Actinomycetota</taxon>
        <taxon>Nitriliruptoria</taxon>
        <taxon>Egibacterales</taxon>
        <taxon>Egibacteraceae</taxon>
        <taxon>Egibacter</taxon>
    </lineage>
</organism>
<evidence type="ECO:0000259" key="4">
    <source>
        <dbReference type="SMART" id="SM00822"/>
    </source>
</evidence>
<dbReference type="InterPro" id="IPR036291">
    <property type="entry name" value="NAD(P)-bd_dom_sf"/>
</dbReference>
<keyword evidence="6" id="KW-1185">Reference proteome</keyword>
<sequence length="258" mass="26303">MTPDEARTALVTGGGRGIGRAVVARLAAEDYDVVATGRDRGTLEEAAAEADAASGRRGAVTVRECDVTDEAEVADLAAEAGPVAVLVNNAGVAGSAPLGRTSLDQWRACLDVNATGAFLMTRAVIDGMRERGQGRIVIVASTAGLAGARYTAAYTASKHAAVGLMRVAAAELAGTGATANAVCPSFVRSEMTDRTITTITEATGRSREEALDALLEASPLGRLLEPEEVADAVAYLCGPRASAVNGQTIVMDGGELQT</sequence>
<dbReference type="GO" id="GO:0016491">
    <property type="term" value="F:oxidoreductase activity"/>
    <property type="evidence" value="ECO:0007669"/>
    <property type="project" value="UniProtKB-KW"/>
</dbReference>
<dbReference type="PANTHER" id="PTHR42879">
    <property type="entry name" value="3-OXOACYL-(ACYL-CARRIER-PROTEIN) REDUCTASE"/>
    <property type="match status" value="1"/>
</dbReference>
<dbReference type="SMART" id="SM00822">
    <property type="entry name" value="PKS_KR"/>
    <property type="match status" value="1"/>
</dbReference>
<name>A0A411YFF3_9ACTN</name>
<dbReference type="PRINTS" id="PR00081">
    <property type="entry name" value="GDHRDH"/>
</dbReference>
<dbReference type="Pfam" id="PF00106">
    <property type="entry name" value="adh_short"/>
    <property type="match status" value="1"/>
</dbReference>
<dbReference type="PANTHER" id="PTHR42879:SF2">
    <property type="entry name" value="3-OXOACYL-[ACYL-CARRIER-PROTEIN] REDUCTASE FABG"/>
    <property type="match status" value="1"/>
</dbReference>
<dbReference type="OrthoDB" id="9804774at2"/>
<keyword evidence="2" id="KW-0560">Oxidoreductase</keyword>
<dbReference type="Proteomes" id="UP000291469">
    <property type="component" value="Chromosome"/>
</dbReference>
<evidence type="ECO:0000256" key="1">
    <source>
        <dbReference type="ARBA" id="ARBA00006484"/>
    </source>
</evidence>
<evidence type="ECO:0000256" key="3">
    <source>
        <dbReference type="RuleBase" id="RU000363"/>
    </source>
</evidence>
<gene>
    <name evidence="5" type="ORF">ER308_09890</name>
</gene>
<protein>
    <submittedName>
        <fullName evidence="5">SDR family oxidoreductase</fullName>
    </submittedName>
</protein>
<dbReference type="AlphaFoldDB" id="A0A411YFF3"/>
<dbReference type="KEGG" id="erz:ER308_09890"/>
<dbReference type="InterPro" id="IPR057326">
    <property type="entry name" value="KR_dom"/>
</dbReference>
<dbReference type="Gene3D" id="3.40.50.720">
    <property type="entry name" value="NAD(P)-binding Rossmann-like Domain"/>
    <property type="match status" value="1"/>
</dbReference>
<dbReference type="InterPro" id="IPR002347">
    <property type="entry name" value="SDR_fam"/>
</dbReference>
<dbReference type="InterPro" id="IPR020904">
    <property type="entry name" value="Sc_DH/Rdtase_CS"/>
</dbReference>
<dbReference type="FunFam" id="3.40.50.720:FF:000084">
    <property type="entry name" value="Short-chain dehydrogenase reductase"/>
    <property type="match status" value="1"/>
</dbReference>
<proteinExistence type="inferred from homology"/>
<dbReference type="SUPFAM" id="SSF51735">
    <property type="entry name" value="NAD(P)-binding Rossmann-fold domains"/>
    <property type="match status" value="1"/>
</dbReference>
<dbReference type="InterPro" id="IPR050259">
    <property type="entry name" value="SDR"/>
</dbReference>
<feature type="domain" description="Ketoreductase" evidence="4">
    <location>
        <begin position="7"/>
        <end position="176"/>
    </location>
</feature>
<dbReference type="PROSITE" id="PS00061">
    <property type="entry name" value="ADH_SHORT"/>
    <property type="match status" value="1"/>
</dbReference>
<evidence type="ECO:0000256" key="2">
    <source>
        <dbReference type="ARBA" id="ARBA00023002"/>
    </source>
</evidence>
<dbReference type="RefSeq" id="WP_131154834.1">
    <property type="nucleotide sequence ID" value="NZ_CP036402.1"/>
</dbReference>
<comment type="similarity">
    <text evidence="1 3">Belongs to the short-chain dehydrogenases/reductases (SDR) family.</text>
</comment>
<reference evidence="5 6" key="1">
    <citation type="submission" date="2019-01" db="EMBL/GenBank/DDBJ databases">
        <title>Egibacter rhizosphaerae EGI 80759T.</title>
        <authorList>
            <person name="Chen D.-D."/>
            <person name="Tian Y."/>
            <person name="Jiao J.-Y."/>
            <person name="Zhang X.-T."/>
            <person name="Zhang Y.-G."/>
            <person name="Zhang Y."/>
            <person name="Xiao M."/>
            <person name="Shu W.-S."/>
            <person name="Li W.-J."/>
        </authorList>
    </citation>
    <scope>NUCLEOTIDE SEQUENCE [LARGE SCALE GENOMIC DNA]</scope>
    <source>
        <strain evidence="5 6">EGI 80759</strain>
    </source>
</reference>
<dbReference type="PRINTS" id="PR00080">
    <property type="entry name" value="SDRFAMILY"/>
</dbReference>
<accession>A0A411YFF3</accession>
<evidence type="ECO:0000313" key="6">
    <source>
        <dbReference type="Proteomes" id="UP000291469"/>
    </source>
</evidence>